<evidence type="ECO:0000256" key="6">
    <source>
        <dbReference type="PROSITE-ProRule" id="PRU10141"/>
    </source>
</evidence>
<dbReference type="GO" id="GO:0000407">
    <property type="term" value="C:phagophore assembly site"/>
    <property type="evidence" value="ECO:0007669"/>
    <property type="project" value="TreeGrafter"/>
</dbReference>
<dbReference type="PANTHER" id="PTHR24348:SF22">
    <property type="entry name" value="NON-SPECIFIC SERINE_THREONINE PROTEIN KINASE"/>
    <property type="match status" value="1"/>
</dbReference>
<dbReference type="PROSITE" id="PS00107">
    <property type="entry name" value="PROTEIN_KINASE_ATP"/>
    <property type="match status" value="1"/>
</dbReference>
<comment type="similarity">
    <text evidence="7">Belongs to the protein kinase superfamily.</text>
</comment>
<keyword evidence="2" id="KW-0808">Transferase</keyword>
<dbReference type="EC" id="2.7.11.1" evidence="1"/>
<comment type="caution">
    <text evidence="9">The sequence shown here is derived from an EMBL/GenBank/DDBJ whole genome shotgun (WGS) entry which is preliminary data.</text>
</comment>
<dbReference type="InterPro" id="IPR000719">
    <property type="entry name" value="Prot_kinase_dom"/>
</dbReference>
<evidence type="ECO:0000256" key="4">
    <source>
        <dbReference type="ARBA" id="ARBA00022777"/>
    </source>
</evidence>
<feature type="domain" description="Protein kinase" evidence="8">
    <location>
        <begin position="22"/>
        <end position="275"/>
    </location>
</feature>
<dbReference type="SUPFAM" id="SSF56112">
    <property type="entry name" value="Protein kinase-like (PK-like)"/>
    <property type="match status" value="1"/>
</dbReference>
<reference evidence="9 10" key="1">
    <citation type="submission" date="2016-08" db="EMBL/GenBank/DDBJ databases">
        <title>A Parts List for Fungal Cellulosomes Revealed by Comparative Genomics.</title>
        <authorList>
            <consortium name="DOE Joint Genome Institute"/>
            <person name="Haitjema C.H."/>
            <person name="Gilmore S.P."/>
            <person name="Henske J.K."/>
            <person name="Solomon K.V."/>
            <person name="De Groot R."/>
            <person name="Kuo A."/>
            <person name="Mondo S.J."/>
            <person name="Salamov A.A."/>
            <person name="Labutti K."/>
            <person name="Zhao Z."/>
            <person name="Chiniquy J."/>
            <person name="Barry K."/>
            <person name="Brewer H.M."/>
            <person name="Purvine S.O."/>
            <person name="Wright A.T."/>
            <person name="Boxma B."/>
            <person name="Van Alen T."/>
            <person name="Hackstein J.H."/>
            <person name="Baker S.E."/>
            <person name="Grigoriev I.V."/>
            <person name="O'Malley M.A."/>
        </authorList>
    </citation>
    <scope>NUCLEOTIDE SEQUENCE [LARGE SCALE GENOMIC DNA]</scope>
    <source>
        <strain evidence="9 10">G1</strain>
    </source>
</reference>
<evidence type="ECO:0000259" key="8">
    <source>
        <dbReference type="PROSITE" id="PS50011"/>
    </source>
</evidence>
<keyword evidence="10" id="KW-1185">Reference proteome</keyword>
<evidence type="ECO:0000256" key="5">
    <source>
        <dbReference type="ARBA" id="ARBA00022840"/>
    </source>
</evidence>
<feature type="non-terminal residue" evidence="9">
    <location>
        <position position="275"/>
    </location>
</feature>
<evidence type="ECO:0000256" key="7">
    <source>
        <dbReference type="RuleBase" id="RU000304"/>
    </source>
</evidence>
<dbReference type="Gene3D" id="1.10.510.10">
    <property type="entry name" value="Transferase(Phosphotransferase) domain 1"/>
    <property type="match status" value="1"/>
</dbReference>
<accession>A0A1Y2EWD1</accession>
<dbReference type="InterPro" id="IPR017441">
    <property type="entry name" value="Protein_kinase_ATP_BS"/>
</dbReference>
<proteinExistence type="inferred from homology"/>
<dbReference type="PROSITE" id="PS00108">
    <property type="entry name" value="PROTEIN_KINASE_ST"/>
    <property type="match status" value="1"/>
</dbReference>
<dbReference type="EMBL" id="MCOG01000024">
    <property type="protein sequence ID" value="ORY75911.1"/>
    <property type="molecule type" value="Genomic_DNA"/>
</dbReference>
<name>A0A1Y2EWD1_9FUNG</name>
<keyword evidence="5 6" id="KW-0067">ATP-binding</keyword>
<evidence type="ECO:0000256" key="3">
    <source>
        <dbReference type="ARBA" id="ARBA00022741"/>
    </source>
</evidence>
<evidence type="ECO:0000256" key="1">
    <source>
        <dbReference type="ARBA" id="ARBA00012513"/>
    </source>
</evidence>
<dbReference type="InterPro" id="IPR008271">
    <property type="entry name" value="Ser/Thr_kinase_AS"/>
</dbReference>
<dbReference type="OrthoDB" id="541276at2759"/>
<dbReference type="GO" id="GO:0005524">
    <property type="term" value="F:ATP binding"/>
    <property type="evidence" value="ECO:0007669"/>
    <property type="project" value="UniProtKB-UniRule"/>
</dbReference>
<gene>
    <name evidence="9" type="ORF">LY90DRAFT_400958</name>
</gene>
<protein>
    <recommendedName>
        <fullName evidence="1">non-specific serine/threonine protein kinase</fullName>
        <ecNumber evidence="1">2.7.11.1</ecNumber>
    </recommendedName>
</protein>
<organism evidence="9 10">
    <name type="scientific">Neocallimastix californiae</name>
    <dbReference type="NCBI Taxonomy" id="1754190"/>
    <lineage>
        <taxon>Eukaryota</taxon>
        <taxon>Fungi</taxon>
        <taxon>Fungi incertae sedis</taxon>
        <taxon>Chytridiomycota</taxon>
        <taxon>Chytridiomycota incertae sedis</taxon>
        <taxon>Neocallimastigomycetes</taxon>
        <taxon>Neocallimastigales</taxon>
        <taxon>Neocallimastigaceae</taxon>
        <taxon>Neocallimastix</taxon>
    </lineage>
</organism>
<dbReference type="PANTHER" id="PTHR24348">
    <property type="entry name" value="SERINE/THREONINE-PROTEIN KINASE UNC-51-RELATED"/>
    <property type="match status" value="1"/>
</dbReference>
<sequence length="275" mass="31732">MNDFDFEIPDLIGTVLPNTNELKILSVIGYGSFAVVYKAEDIDHNLFAVKCIVKKGLNSFQLKLQYREAALLQSLENHPNIVNLYQVIDTEENLFFVLDLCECDLFEAIVHNHGFGNQYTKEVFEILIDTVQFLHERKIYHRDLKPENILITVDGDIKIADFGLACDDQWSRDYDCGTLRYEPPECVDTTSKGYSPEKSDIWALGVILVNLRFERNPWAYASSEDNIYYEFSTSNPNILQQQLGLSDEMNTILKNIFKTDPEQRWNLAQLKEAIL</sequence>
<dbReference type="GO" id="GO:0005829">
    <property type="term" value="C:cytosol"/>
    <property type="evidence" value="ECO:0007669"/>
    <property type="project" value="TreeGrafter"/>
</dbReference>
<dbReference type="InterPro" id="IPR045269">
    <property type="entry name" value="Atg1-like"/>
</dbReference>
<dbReference type="STRING" id="1754190.A0A1Y2EWD1"/>
<dbReference type="Proteomes" id="UP000193920">
    <property type="component" value="Unassembled WGS sequence"/>
</dbReference>
<dbReference type="PROSITE" id="PS50011">
    <property type="entry name" value="PROTEIN_KINASE_DOM"/>
    <property type="match status" value="1"/>
</dbReference>
<keyword evidence="4 9" id="KW-0418">Kinase</keyword>
<dbReference type="AlphaFoldDB" id="A0A1Y2EWD1"/>
<keyword evidence="7" id="KW-0723">Serine/threonine-protein kinase</keyword>
<dbReference type="Pfam" id="PF00069">
    <property type="entry name" value="Pkinase"/>
    <property type="match status" value="1"/>
</dbReference>
<evidence type="ECO:0000313" key="9">
    <source>
        <dbReference type="EMBL" id="ORY75911.1"/>
    </source>
</evidence>
<dbReference type="GO" id="GO:0004674">
    <property type="term" value="F:protein serine/threonine kinase activity"/>
    <property type="evidence" value="ECO:0007669"/>
    <property type="project" value="UniProtKB-KW"/>
</dbReference>
<keyword evidence="3 6" id="KW-0547">Nucleotide-binding</keyword>
<evidence type="ECO:0000313" key="10">
    <source>
        <dbReference type="Proteomes" id="UP000193920"/>
    </source>
</evidence>
<evidence type="ECO:0000256" key="2">
    <source>
        <dbReference type="ARBA" id="ARBA00022679"/>
    </source>
</evidence>
<dbReference type="GO" id="GO:0000045">
    <property type="term" value="P:autophagosome assembly"/>
    <property type="evidence" value="ECO:0007669"/>
    <property type="project" value="TreeGrafter"/>
</dbReference>
<dbReference type="InterPro" id="IPR011009">
    <property type="entry name" value="Kinase-like_dom_sf"/>
</dbReference>
<dbReference type="GO" id="GO:0010506">
    <property type="term" value="P:regulation of autophagy"/>
    <property type="evidence" value="ECO:0007669"/>
    <property type="project" value="InterPro"/>
</dbReference>
<dbReference type="SMART" id="SM00220">
    <property type="entry name" value="S_TKc"/>
    <property type="match status" value="1"/>
</dbReference>
<dbReference type="GO" id="GO:0016020">
    <property type="term" value="C:membrane"/>
    <property type="evidence" value="ECO:0007669"/>
    <property type="project" value="TreeGrafter"/>
</dbReference>
<feature type="binding site" evidence="6">
    <location>
        <position position="55"/>
    </location>
    <ligand>
        <name>ATP</name>
        <dbReference type="ChEBI" id="CHEBI:30616"/>
    </ligand>
</feature>
<dbReference type="GO" id="GO:0005776">
    <property type="term" value="C:autophagosome"/>
    <property type="evidence" value="ECO:0007669"/>
    <property type="project" value="TreeGrafter"/>
</dbReference>